<name>A0A0E9QEL5_ANGAN</name>
<protein>
    <submittedName>
        <fullName evidence="2">Uncharacterized protein</fullName>
    </submittedName>
</protein>
<proteinExistence type="predicted"/>
<organism evidence="2">
    <name type="scientific">Anguilla anguilla</name>
    <name type="common">European freshwater eel</name>
    <name type="synonym">Muraena anguilla</name>
    <dbReference type="NCBI Taxonomy" id="7936"/>
    <lineage>
        <taxon>Eukaryota</taxon>
        <taxon>Metazoa</taxon>
        <taxon>Chordata</taxon>
        <taxon>Craniata</taxon>
        <taxon>Vertebrata</taxon>
        <taxon>Euteleostomi</taxon>
        <taxon>Actinopterygii</taxon>
        <taxon>Neopterygii</taxon>
        <taxon>Teleostei</taxon>
        <taxon>Anguilliformes</taxon>
        <taxon>Anguillidae</taxon>
        <taxon>Anguilla</taxon>
    </lineage>
</organism>
<reference evidence="2" key="2">
    <citation type="journal article" date="2015" name="Fish Shellfish Immunol.">
        <title>Early steps in the European eel (Anguilla anguilla)-Vibrio vulnificus interaction in the gills: Role of the RtxA13 toxin.</title>
        <authorList>
            <person name="Callol A."/>
            <person name="Pajuelo D."/>
            <person name="Ebbesson L."/>
            <person name="Teles M."/>
            <person name="MacKenzie S."/>
            <person name="Amaro C."/>
        </authorList>
    </citation>
    <scope>NUCLEOTIDE SEQUENCE</scope>
</reference>
<dbReference type="AlphaFoldDB" id="A0A0E9QEL5"/>
<accession>A0A0E9QEL5</accession>
<reference evidence="2" key="1">
    <citation type="submission" date="2014-11" db="EMBL/GenBank/DDBJ databases">
        <authorList>
            <person name="Amaro Gonzalez C."/>
        </authorList>
    </citation>
    <scope>NUCLEOTIDE SEQUENCE</scope>
</reference>
<dbReference type="EMBL" id="GBXM01094009">
    <property type="protein sequence ID" value="JAH14568.1"/>
    <property type="molecule type" value="Transcribed_RNA"/>
</dbReference>
<sequence length="37" mass="4111">MRTRSIQRKERFTDGWGKEGRKEGRGEGETSGKEGGG</sequence>
<evidence type="ECO:0000256" key="1">
    <source>
        <dbReference type="SAM" id="MobiDB-lite"/>
    </source>
</evidence>
<feature type="region of interest" description="Disordered" evidence="1">
    <location>
        <begin position="1"/>
        <end position="37"/>
    </location>
</feature>
<feature type="compositionally biased region" description="Basic and acidic residues" evidence="1">
    <location>
        <begin position="7"/>
        <end position="37"/>
    </location>
</feature>
<evidence type="ECO:0000313" key="2">
    <source>
        <dbReference type="EMBL" id="JAH14568.1"/>
    </source>
</evidence>